<evidence type="ECO:0000313" key="2">
    <source>
        <dbReference type="RefSeq" id="XP_016498624.1"/>
    </source>
</evidence>
<reference evidence="2" key="1">
    <citation type="submission" date="2025-08" db="UniProtKB">
        <authorList>
            <consortium name="RefSeq"/>
        </authorList>
    </citation>
    <scope>IDENTIFICATION</scope>
</reference>
<sequence length="236" mass="26332">MPRGRGRGSACRVGKSSVRGNLATRENMATVPIPTINPQQGGTSSSGGPDHINQVQTLGPSSTPHIQTSGHDTPTINLEPSPNTPNQSNTIGEGTSSQSNIIGKTECSSTHRPQMLLTISPTGLLKRVEIQHQVSCICTSILMVMMENLLLLKNPELYMKNIRRYYSNKHKLNLTLISVKHIIKPPEEKRKEEYMVLDRKQNATMGQIFMALLDLMLHRQQHLQILNQHRQGIWMS</sequence>
<organism evidence="2">
    <name type="scientific">Nicotiana tabacum</name>
    <name type="common">Common tobacco</name>
    <dbReference type="NCBI Taxonomy" id="4097"/>
    <lineage>
        <taxon>Eukaryota</taxon>
        <taxon>Viridiplantae</taxon>
        <taxon>Streptophyta</taxon>
        <taxon>Embryophyta</taxon>
        <taxon>Tracheophyta</taxon>
        <taxon>Spermatophyta</taxon>
        <taxon>Magnoliopsida</taxon>
        <taxon>eudicotyledons</taxon>
        <taxon>Gunneridae</taxon>
        <taxon>Pentapetalae</taxon>
        <taxon>asterids</taxon>
        <taxon>lamiids</taxon>
        <taxon>Solanales</taxon>
        <taxon>Solanaceae</taxon>
        <taxon>Nicotianoideae</taxon>
        <taxon>Nicotianeae</taxon>
        <taxon>Nicotiana</taxon>
    </lineage>
</organism>
<protein>
    <submittedName>
        <fullName evidence="2">Uncharacterized protein isoform X1</fullName>
    </submittedName>
</protein>
<evidence type="ECO:0000256" key="1">
    <source>
        <dbReference type="SAM" id="MobiDB-lite"/>
    </source>
</evidence>
<gene>
    <name evidence="2" type="primary">LOC107817335</name>
</gene>
<dbReference type="PaxDb" id="4097-A0A1S4CCE2"/>
<accession>A0A1S4CCE2</accession>
<dbReference type="AlphaFoldDB" id="A0A1S4CCE2"/>
<dbReference type="RefSeq" id="XP_016498624.1">
    <property type="nucleotide sequence ID" value="XM_016643138.1"/>
</dbReference>
<name>A0A1S4CCE2_TOBAC</name>
<dbReference type="KEGG" id="nta:107817335"/>
<feature type="compositionally biased region" description="Polar residues" evidence="1">
    <location>
        <begin position="53"/>
        <end position="107"/>
    </location>
</feature>
<proteinExistence type="predicted"/>
<feature type="region of interest" description="Disordered" evidence="1">
    <location>
        <begin position="1"/>
        <end position="107"/>
    </location>
</feature>